<feature type="chain" id="PRO_5015405320" evidence="1">
    <location>
        <begin position="21"/>
        <end position="171"/>
    </location>
</feature>
<dbReference type="CDD" id="cd00158">
    <property type="entry name" value="RHOD"/>
    <property type="match status" value="1"/>
</dbReference>
<evidence type="ECO:0000259" key="2">
    <source>
        <dbReference type="PROSITE" id="PS50206"/>
    </source>
</evidence>
<dbReference type="Gene3D" id="3.40.250.10">
    <property type="entry name" value="Rhodanese-like domain"/>
    <property type="match status" value="1"/>
</dbReference>
<dbReference type="InterPro" id="IPR001763">
    <property type="entry name" value="Rhodanese-like_dom"/>
</dbReference>
<reference evidence="3 4" key="2">
    <citation type="submission" date="2018-03" db="EMBL/GenBank/DDBJ databases">
        <title>The ancient ancestry and fast evolution of plastids.</title>
        <authorList>
            <person name="Moore K.R."/>
            <person name="Magnabosco C."/>
            <person name="Momper L."/>
            <person name="Gold D.A."/>
            <person name="Bosak T."/>
            <person name="Fournier G.P."/>
        </authorList>
    </citation>
    <scope>NUCLEOTIDE SEQUENCE [LARGE SCALE GENOMIC DNA]</scope>
    <source>
        <strain evidence="3 4">ULC18</strain>
    </source>
</reference>
<dbReference type="Proteomes" id="UP000239576">
    <property type="component" value="Unassembled WGS sequence"/>
</dbReference>
<dbReference type="EMBL" id="PVWK01000025">
    <property type="protein sequence ID" value="PSB32792.1"/>
    <property type="molecule type" value="Genomic_DNA"/>
</dbReference>
<keyword evidence="4" id="KW-1185">Reference proteome</keyword>
<keyword evidence="1" id="KW-0732">Signal</keyword>
<comment type="caution">
    <text evidence="3">The sequence shown here is derived from an EMBL/GenBank/DDBJ whole genome shotgun (WGS) entry which is preliminary data.</text>
</comment>
<dbReference type="GO" id="GO:0016740">
    <property type="term" value="F:transferase activity"/>
    <property type="evidence" value="ECO:0007669"/>
    <property type="project" value="UniProtKB-KW"/>
</dbReference>
<protein>
    <submittedName>
        <fullName evidence="3">Sulfurtransferase</fullName>
    </submittedName>
</protein>
<evidence type="ECO:0000313" key="4">
    <source>
        <dbReference type="Proteomes" id="UP000239576"/>
    </source>
</evidence>
<dbReference type="Pfam" id="PF00581">
    <property type="entry name" value="Rhodanese"/>
    <property type="match status" value="1"/>
</dbReference>
<accession>A0A2T1EJ48</accession>
<dbReference type="PROSITE" id="PS50206">
    <property type="entry name" value="RHODANESE_3"/>
    <property type="match status" value="1"/>
</dbReference>
<dbReference type="AlphaFoldDB" id="A0A2T1EJ48"/>
<sequence>MKPFAIALLFCVVLSDGIMAAPKPAANPAIDMDGYLRVSYAAAKHRETRRLSEADFIRISREPGTIVLDARSREKYDLLHVKGAINLSFPDITVESLKRTLPDQKTRILIYCNNNFINAEAPFPTKAPAAALNLSTYIALYNYGYRNVYELAPQIDLKQSKLPFEATPLKP</sequence>
<reference evidence="4" key="1">
    <citation type="submission" date="2018-02" db="EMBL/GenBank/DDBJ databases">
        <authorList>
            <person name="Moore K."/>
            <person name="Momper L."/>
        </authorList>
    </citation>
    <scope>NUCLEOTIDE SEQUENCE [LARGE SCALE GENOMIC DNA]</scope>
    <source>
        <strain evidence="4">ULC18</strain>
    </source>
</reference>
<evidence type="ECO:0000313" key="3">
    <source>
        <dbReference type="EMBL" id="PSB32792.1"/>
    </source>
</evidence>
<dbReference type="InterPro" id="IPR036873">
    <property type="entry name" value="Rhodanese-like_dom_sf"/>
</dbReference>
<organism evidence="3 4">
    <name type="scientific">Stenomitos frigidus ULC18</name>
    <dbReference type="NCBI Taxonomy" id="2107698"/>
    <lineage>
        <taxon>Bacteria</taxon>
        <taxon>Bacillati</taxon>
        <taxon>Cyanobacteriota</taxon>
        <taxon>Cyanophyceae</taxon>
        <taxon>Leptolyngbyales</taxon>
        <taxon>Leptolyngbyaceae</taxon>
        <taxon>Stenomitos</taxon>
    </lineage>
</organism>
<dbReference type="SUPFAM" id="SSF52821">
    <property type="entry name" value="Rhodanese/Cell cycle control phosphatase"/>
    <property type="match status" value="1"/>
</dbReference>
<evidence type="ECO:0000256" key="1">
    <source>
        <dbReference type="SAM" id="SignalP"/>
    </source>
</evidence>
<dbReference type="RefSeq" id="WP_106255207.1">
    <property type="nucleotide sequence ID" value="NZ_CAWNSW010000074.1"/>
</dbReference>
<feature type="domain" description="Rhodanese" evidence="2">
    <location>
        <begin position="61"/>
        <end position="166"/>
    </location>
</feature>
<dbReference type="OrthoDB" id="9814704at2"/>
<proteinExistence type="predicted"/>
<gene>
    <name evidence="3" type="ORF">C7B82_04945</name>
</gene>
<name>A0A2T1EJ48_9CYAN</name>
<feature type="signal peptide" evidence="1">
    <location>
        <begin position="1"/>
        <end position="20"/>
    </location>
</feature>
<keyword evidence="3" id="KW-0808">Transferase</keyword>